<keyword evidence="6" id="KW-1000">Mitochondrion outer membrane</keyword>
<feature type="binding site" evidence="10">
    <location>
        <position position="126"/>
    </location>
    <ligand>
        <name>FAD</name>
        <dbReference type="ChEBI" id="CHEBI:57692"/>
    </ligand>
</feature>
<dbReference type="EMBL" id="KN833832">
    <property type="protein sequence ID" value="KIK17338.1"/>
    <property type="molecule type" value="Genomic_DNA"/>
</dbReference>
<organism evidence="13 14">
    <name type="scientific">Pisolithus microcarpus 441</name>
    <dbReference type="NCBI Taxonomy" id="765257"/>
    <lineage>
        <taxon>Eukaryota</taxon>
        <taxon>Fungi</taxon>
        <taxon>Dikarya</taxon>
        <taxon>Basidiomycota</taxon>
        <taxon>Agaricomycotina</taxon>
        <taxon>Agaricomycetes</taxon>
        <taxon>Agaricomycetidae</taxon>
        <taxon>Boletales</taxon>
        <taxon>Sclerodermatineae</taxon>
        <taxon>Pisolithaceae</taxon>
        <taxon>Pisolithus</taxon>
    </lineage>
</organism>
<feature type="binding site" evidence="10">
    <location>
        <position position="143"/>
    </location>
    <ligand>
        <name>FAD</name>
        <dbReference type="ChEBI" id="CHEBI:57692"/>
    </ligand>
</feature>
<evidence type="ECO:0000256" key="1">
    <source>
        <dbReference type="ARBA" id="ARBA00001974"/>
    </source>
</evidence>
<dbReference type="SUPFAM" id="SSF52343">
    <property type="entry name" value="Ferredoxin reductase-like, C-terminal NADP-linked domain"/>
    <property type="match status" value="1"/>
</dbReference>
<evidence type="ECO:0000313" key="14">
    <source>
        <dbReference type="Proteomes" id="UP000054018"/>
    </source>
</evidence>
<protein>
    <recommendedName>
        <fullName evidence="4">cytochrome-b5 reductase</fullName>
        <ecNumber evidence="4">1.6.2.2</ecNumber>
    </recommendedName>
</protein>
<feature type="binding site" evidence="10">
    <location>
        <position position="152"/>
    </location>
    <ligand>
        <name>FAD</name>
        <dbReference type="ChEBI" id="CHEBI:57692"/>
    </ligand>
</feature>
<dbReference type="InterPro" id="IPR017938">
    <property type="entry name" value="Riboflavin_synthase-like_b-brl"/>
</dbReference>
<reference evidence="13 14" key="1">
    <citation type="submission" date="2014-04" db="EMBL/GenBank/DDBJ databases">
        <authorList>
            <consortium name="DOE Joint Genome Institute"/>
            <person name="Kuo A."/>
            <person name="Kohler A."/>
            <person name="Costa M.D."/>
            <person name="Nagy L.G."/>
            <person name="Floudas D."/>
            <person name="Copeland A."/>
            <person name="Barry K.W."/>
            <person name="Cichocki N."/>
            <person name="Veneault-Fourrey C."/>
            <person name="LaButti K."/>
            <person name="Lindquist E.A."/>
            <person name="Lipzen A."/>
            <person name="Lundell T."/>
            <person name="Morin E."/>
            <person name="Murat C."/>
            <person name="Sun H."/>
            <person name="Tunlid A."/>
            <person name="Henrissat B."/>
            <person name="Grigoriev I.V."/>
            <person name="Hibbett D.S."/>
            <person name="Martin F."/>
            <person name="Nordberg H.P."/>
            <person name="Cantor M.N."/>
            <person name="Hua S.X."/>
        </authorList>
    </citation>
    <scope>NUCLEOTIDE SEQUENCE [LARGE SCALE GENOMIC DNA]</scope>
    <source>
        <strain evidence="13 14">441</strain>
    </source>
</reference>
<evidence type="ECO:0000256" key="9">
    <source>
        <dbReference type="ARBA" id="ARBA00023027"/>
    </source>
</evidence>
<keyword evidence="11" id="KW-0812">Transmembrane</keyword>
<proteinExistence type="inferred from homology"/>
<evidence type="ECO:0000256" key="11">
    <source>
        <dbReference type="SAM" id="Phobius"/>
    </source>
</evidence>
<accession>A0A0C9ZBN9</accession>
<dbReference type="InterPro" id="IPR039261">
    <property type="entry name" value="FNR_nucleotide-bd"/>
</dbReference>
<evidence type="ECO:0000256" key="10">
    <source>
        <dbReference type="PIRSR" id="PIRSR601834-1"/>
    </source>
</evidence>
<keyword evidence="11" id="KW-0472">Membrane</keyword>
<evidence type="ECO:0000313" key="13">
    <source>
        <dbReference type="EMBL" id="KIK17338.1"/>
    </source>
</evidence>
<sequence length="330" mass="35959">MSFIRATSRVARSVTAATRLYSTEAGTKNSNLPLYLLGAGLVAAGAYGYTTFGKAESEKPKKVLTSALDPQKFVDVKLKRVEPYNHNTSIFVFELPEGQASLLPVSSCVYLKAEDLKDANGKPMVRPYTPISPSDLEGELSFIIKKYETGNVSKYVHSLGPGDTLAVKGPVPKWPWKMNEFEEVGLIAGGTGIAPMYQVLQHVLADKSNKTKFKLLFANISEVDILLCQELDAMKKKYPNTFDVVYVLDKPSEKWKGLSGYINADLIKQHIAPPSLGEKVKVFVCGPPPQVGAIAGKKAGREQGELGGILKELGYTENQVGFTSSQHSSR</sequence>
<dbReference type="PANTHER" id="PTHR19370">
    <property type="entry name" value="NADH-CYTOCHROME B5 REDUCTASE"/>
    <property type="match status" value="1"/>
</dbReference>
<feature type="transmembrane region" description="Helical" evidence="11">
    <location>
        <begin position="32"/>
        <end position="52"/>
    </location>
</feature>
<dbReference type="Pfam" id="PF00970">
    <property type="entry name" value="FAD_binding_6"/>
    <property type="match status" value="1"/>
</dbReference>
<keyword evidence="14" id="KW-1185">Reference proteome</keyword>
<evidence type="ECO:0000256" key="8">
    <source>
        <dbReference type="ARBA" id="ARBA00023002"/>
    </source>
</evidence>
<keyword evidence="11" id="KW-1133">Transmembrane helix</keyword>
<dbReference type="Pfam" id="PF00175">
    <property type="entry name" value="NAD_binding_1"/>
    <property type="match status" value="1"/>
</dbReference>
<evidence type="ECO:0000256" key="4">
    <source>
        <dbReference type="ARBA" id="ARBA00012011"/>
    </source>
</evidence>
<dbReference type="AlphaFoldDB" id="A0A0C9ZBN9"/>
<dbReference type="OrthoDB" id="432685at2759"/>
<comment type="subcellular location">
    <subcellularLocation>
        <location evidence="2">Mitochondrion outer membrane</location>
        <topology evidence="2">Single-pass membrane protein</topology>
    </subcellularLocation>
</comment>
<keyword evidence="6" id="KW-0496">Mitochondrion</keyword>
<dbReference type="FunFam" id="3.40.50.80:FF:000009">
    <property type="entry name" value="NADH-cytochrome b5 reductase"/>
    <property type="match status" value="1"/>
</dbReference>
<evidence type="ECO:0000256" key="5">
    <source>
        <dbReference type="ARBA" id="ARBA00022630"/>
    </source>
</evidence>
<dbReference type="InterPro" id="IPR017927">
    <property type="entry name" value="FAD-bd_FR_type"/>
</dbReference>
<dbReference type="InterPro" id="IPR001433">
    <property type="entry name" value="OxRdtase_FAD/NAD-bd"/>
</dbReference>
<feature type="domain" description="FAD-binding FR-type" evidence="12">
    <location>
        <begin position="71"/>
        <end position="177"/>
    </location>
</feature>
<dbReference type="Proteomes" id="UP000054018">
    <property type="component" value="Unassembled WGS sequence"/>
</dbReference>
<evidence type="ECO:0000256" key="2">
    <source>
        <dbReference type="ARBA" id="ARBA00004572"/>
    </source>
</evidence>
<feature type="binding site" evidence="10">
    <location>
        <position position="128"/>
    </location>
    <ligand>
        <name>FAD</name>
        <dbReference type="ChEBI" id="CHEBI:57692"/>
    </ligand>
</feature>
<comment type="similarity">
    <text evidence="3">Belongs to the flavoprotein pyridine nucleotide cytochrome reductase family.</text>
</comment>
<dbReference type="HOGENOM" id="CLU_003827_9_1_1"/>
<dbReference type="Gene3D" id="2.40.30.10">
    <property type="entry name" value="Translation factors"/>
    <property type="match status" value="1"/>
</dbReference>
<dbReference type="PROSITE" id="PS51384">
    <property type="entry name" value="FAD_FR"/>
    <property type="match status" value="1"/>
</dbReference>
<dbReference type="InterPro" id="IPR001834">
    <property type="entry name" value="CBR-like"/>
</dbReference>
<dbReference type="Gene3D" id="3.40.50.80">
    <property type="entry name" value="Nucleotide-binding domain of ferredoxin-NADP reductase (FNR) module"/>
    <property type="match status" value="1"/>
</dbReference>
<name>A0A0C9ZBN9_9AGAM</name>
<dbReference type="GO" id="GO:0090524">
    <property type="term" value="F:cytochrome-b5 reductase activity, acting on NADH"/>
    <property type="evidence" value="ECO:0007669"/>
    <property type="project" value="UniProtKB-EC"/>
</dbReference>
<dbReference type="GO" id="GO:0005741">
    <property type="term" value="C:mitochondrial outer membrane"/>
    <property type="evidence" value="ECO:0007669"/>
    <property type="project" value="UniProtKB-SubCell"/>
</dbReference>
<evidence type="ECO:0000259" key="12">
    <source>
        <dbReference type="PROSITE" id="PS51384"/>
    </source>
</evidence>
<dbReference type="InterPro" id="IPR008333">
    <property type="entry name" value="Cbr1-like_FAD-bd_dom"/>
</dbReference>
<dbReference type="STRING" id="765257.A0A0C9ZBN9"/>
<dbReference type="PANTHER" id="PTHR19370:SF171">
    <property type="entry name" value="NADH-CYTOCHROME B5 REDUCTASE 2"/>
    <property type="match status" value="1"/>
</dbReference>
<dbReference type="EC" id="1.6.2.2" evidence="4"/>
<feature type="binding site" evidence="10">
    <location>
        <position position="153"/>
    </location>
    <ligand>
        <name>FAD</name>
        <dbReference type="ChEBI" id="CHEBI:57692"/>
    </ligand>
</feature>
<feature type="binding site" evidence="10">
    <location>
        <position position="127"/>
    </location>
    <ligand>
        <name>FAD</name>
        <dbReference type="ChEBI" id="CHEBI:57692"/>
    </ligand>
</feature>
<keyword evidence="8" id="KW-0560">Oxidoreductase</keyword>
<feature type="binding site" evidence="10">
    <location>
        <position position="145"/>
    </location>
    <ligand>
        <name>FAD</name>
        <dbReference type="ChEBI" id="CHEBI:57692"/>
    </ligand>
</feature>
<reference evidence="14" key="2">
    <citation type="submission" date="2015-01" db="EMBL/GenBank/DDBJ databases">
        <title>Evolutionary Origins and Diversification of the Mycorrhizal Mutualists.</title>
        <authorList>
            <consortium name="DOE Joint Genome Institute"/>
            <consortium name="Mycorrhizal Genomics Consortium"/>
            <person name="Kohler A."/>
            <person name="Kuo A."/>
            <person name="Nagy L.G."/>
            <person name="Floudas D."/>
            <person name="Copeland A."/>
            <person name="Barry K.W."/>
            <person name="Cichocki N."/>
            <person name="Veneault-Fourrey C."/>
            <person name="LaButti K."/>
            <person name="Lindquist E.A."/>
            <person name="Lipzen A."/>
            <person name="Lundell T."/>
            <person name="Morin E."/>
            <person name="Murat C."/>
            <person name="Riley R."/>
            <person name="Ohm R."/>
            <person name="Sun H."/>
            <person name="Tunlid A."/>
            <person name="Henrissat B."/>
            <person name="Grigoriev I.V."/>
            <person name="Hibbett D.S."/>
            <person name="Martin F."/>
        </authorList>
    </citation>
    <scope>NUCLEOTIDE SEQUENCE [LARGE SCALE GENOMIC DNA]</scope>
    <source>
        <strain evidence="14">441</strain>
    </source>
</reference>
<keyword evidence="7 10" id="KW-0274">FAD</keyword>
<evidence type="ECO:0000256" key="6">
    <source>
        <dbReference type="ARBA" id="ARBA00022787"/>
    </source>
</evidence>
<gene>
    <name evidence="13" type="ORF">PISMIDRAFT_111702</name>
</gene>
<comment type="cofactor">
    <cofactor evidence="1 10">
        <name>FAD</name>
        <dbReference type="ChEBI" id="CHEBI:57692"/>
    </cofactor>
</comment>
<keyword evidence="5 10" id="KW-0285">Flavoprotein</keyword>
<keyword evidence="9" id="KW-0520">NAD</keyword>
<evidence type="ECO:0000256" key="3">
    <source>
        <dbReference type="ARBA" id="ARBA00006105"/>
    </source>
</evidence>
<evidence type="ECO:0000256" key="7">
    <source>
        <dbReference type="ARBA" id="ARBA00022827"/>
    </source>
</evidence>
<dbReference type="SUPFAM" id="SSF63380">
    <property type="entry name" value="Riboflavin synthase domain-like"/>
    <property type="match status" value="1"/>
</dbReference>
<dbReference type="CDD" id="cd06183">
    <property type="entry name" value="cyt_b5_reduct_like"/>
    <property type="match status" value="1"/>
</dbReference>
<dbReference type="PRINTS" id="PR00406">
    <property type="entry name" value="CYTB5RDTASE"/>
</dbReference>